<evidence type="ECO:0000256" key="7">
    <source>
        <dbReference type="HAMAP-Rule" id="MF_01416"/>
    </source>
</evidence>
<dbReference type="RefSeq" id="WP_095161320.1">
    <property type="nucleotide sequence ID" value="NZ_JASHIF010000016.1"/>
</dbReference>
<keyword evidence="7" id="KW-1003">Cell membrane</keyword>
<protein>
    <recommendedName>
        <fullName evidence="7">ATP synthase subunit delta</fullName>
    </recommendedName>
    <alternativeName>
        <fullName evidence="7">ATP synthase F(1) sector subunit delta</fullName>
    </alternativeName>
    <alternativeName>
        <fullName evidence="7">F-type ATPase subunit delta</fullName>
        <shortName evidence="7">F-ATPase subunit delta</shortName>
    </alternativeName>
</protein>
<dbReference type="InterPro" id="IPR000711">
    <property type="entry name" value="ATPase_OSCP/dsu"/>
</dbReference>
<dbReference type="SUPFAM" id="SSF47928">
    <property type="entry name" value="N-terminal domain of the delta subunit of the F1F0-ATP synthase"/>
    <property type="match status" value="1"/>
</dbReference>
<evidence type="ECO:0000313" key="8">
    <source>
        <dbReference type="EMBL" id="MDI9860992.1"/>
    </source>
</evidence>
<reference evidence="8 9" key="1">
    <citation type="submission" date="2023-05" db="EMBL/GenBank/DDBJ databases">
        <title>Novel species of genus Flectobacillus isolated from stream in China.</title>
        <authorList>
            <person name="Lu H."/>
        </authorList>
    </citation>
    <scope>NUCLEOTIDE SEQUENCE [LARGE SCALE GENOMIC DNA]</scope>
    <source>
        <strain evidence="8 9">KCTC 42575</strain>
    </source>
</reference>
<dbReference type="PROSITE" id="PS00389">
    <property type="entry name" value="ATPASE_DELTA"/>
    <property type="match status" value="1"/>
</dbReference>
<evidence type="ECO:0000256" key="4">
    <source>
        <dbReference type="ARBA" id="ARBA00023065"/>
    </source>
</evidence>
<comment type="function">
    <text evidence="7">This protein is part of the stalk that links CF(0) to CF(1). It either transmits conformational changes from CF(0) to CF(1) or is implicated in proton conduction.</text>
</comment>
<dbReference type="EMBL" id="JASHIF010000016">
    <property type="protein sequence ID" value="MDI9860992.1"/>
    <property type="molecule type" value="Genomic_DNA"/>
</dbReference>
<gene>
    <name evidence="7 8" type="primary">atpH</name>
    <name evidence="8" type="ORF">QM524_17380</name>
</gene>
<dbReference type="Gene3D" id="1.10.520.20">
    <property type="entry name" value="N-terminal domain of the delta subunit of the F1F0-ATP synthase"/>
    <property type="match status" value="1"/>
</dbReference>
<name>A0ABT6YBN0_9BACT</name>
<keyword evidence="5 7" id="KW-0472">Membrane</keyword>
<dbReference type="PRINTS" id="PR00125">
    <property type="entry name" value="ATPASEDELTA"/>
</dbReference>
<evidence type="ECO:0000256" key="3">
    <source>
        <dbReference type="ARBA" id="ARBA00022781"/>
    </source>
</evidence>
<dbReference type="InterPro" id="IPR026015">
    <property type="entry name" value="ATP_synth_OSCP/delta_N_sf"/>
</dbReference>
<dbReference type="NCBIfam" id="TIGR01145">
    <property type="entry name" value="ATP_synt_delta"/>
    <property type="match status" value="1"/>
</dbReference>
<dbReference type="Pfam" id="PF00213">
    <property type="entry name" value="OSCP"/>
    <property type="match status" value="1"/>
</dbReference>
<proteinExistence type="inferred from homology"/>
<keyword evidence="2 7" id="KW-0813">Transport</keyword>
<dbReference type="InterPro" id="IPR020781">
    <property type="entry name" value="ATPase_OSCP/d_CS"/>
</dbReference>
<organism evidence="8 9">
    <name type="scientific">Flectobacillus roseus</name>
    <dbReference type="NCBI Taxonomy" id="502259"/>
    <lineage>
        <taxon>Bacteria</taxon>
        <taxon>Pseudomonadati</taxon>
        <taxon>Bacteroidota</taxon>
        <taxon>Cytophagia</taxon>
        <taxon>Cytophagales</taxon>
        <taxon>Flectobacillaceae</taxon>
        <taxon>Flectobacillus</taxon>
    </lineage>
</organism>
<keyword evidence="7" id="KW-0139">CF(1)</keyword>
<keyword evidence="9" id="KW-1185">Reference proteome</keyword>
<keyword evidence="3 7" id="KW-0375">Hydrogen ion transport</keyword>
<comment type="subcellular location">
    <subcellularLocation>
        <location evidence="7">Cell membrane</location>
        <topology evidence="7">Peripheral membrane protein</topology>
    </subcellularLocation>
    <subcellularLocation>
        <location evidence="1">Membrane</location>
    </subcellularLocation>
</comment>
<evidence type="ECO:0000256" key="2">
    <source>
        <dbReference type="ARBA" id="ARBA00022448"/>
    </source>
</evidence>
<dbReference type="PANTHER" id="PTHR11910">
    <property type="entry name" value="ATP SYNTHASE DELTA CHAIN"/>
    <property type="match status" value="1"/>
</dbReference>
<keyword evidence="6 7" id="KW-0066">ATP synthesis</keyword>
<evidence type="ECO:0000256" key="6">
    <source>
        <dbReference type="ARBA" id="ARBA00023310"/>
    </source>
</evidence>
<comment type="similarity">
    <text evidence="7">Belongs to the ATPase delta chain family.</text>
</comment>
<accession>A0ABT6YBN0</accession>
<keyword evidence="4 7" id="KW-0406">Ion transport</keyword>
<comment type="function">
    <text evidence="7">F(1)F(0) ATP synthase produces ATP from ADP in the presence of a proton or sodium gradient. F-type ATPases consist of two structural domains, F(1) containing the extramembraneous catalytic core and F(0) containing the membrane proton channel, linked together by a central stalk and a peripheral stalk. During catalysis, ATP synthesis in the catalytic domain of F(1) is coupled via a rotary mechanism of the central stalk subunits to proton translocation.</text>
</comment>
<dbReference type="HAMAP" id="MF_01416">
    <property type="entry name" value="ATP_synth_delta_bact"/>
    <property type="match status" value="1"/>
</dbReference>
<evidence type="ECO:0000256" key="5">
    <source>
        <dbReference type="ARBA" id="ARBA00023136"/>
    </source>
</evidence>
<evidence type="ECO:0000256" key="1">
    <source>
        <dbReference type="ARBA" id="ARBA00004370"/>
    </source>
</evidence>
<comment type="caution">
    <text evidence="8">The sequence shown here is derived from an EMBL/GenBank/DDBJ whole genome shotgun (WGS) entry which is preliminary data.</text>
</comment>
<dbReference type="Proteomes" id="UP001236507">
    <property type="component" value="Unassembled WGS sequence"/>
</dbReference>
<evidence type="ECO:0000313" key="9">
    <source>
        <dbReference type="Proteomes" id="UP001236507"/>
    </source>
</evidence>
<sequence>MSEQSVAFRYAKSLIGLAAEKGVVEKVHEDMKFFDQVCDENRQLVLTLKSPIVKHLQKLGILTAIFKDKVDPVTFSIFEIITKKNREKLLPAIAEEFQRQYALYKGIQKAEVTTVSPLTDAQKAEFIRLVTEATGKTVELVEKVNPELIGGYVLRINDRQIDTSVKARLNDLKVSFLQ</sequence>